<evidence type="ECO:0000313" key="1">
    <source>
        <dbReference type="EMBL" id="KAJ8476881.1"/>
    </source>
</evidence>
<dbReference type="Proteomes" id="UP001222027">
    <property type="component" value="Unassembled WGS sequence"/>
</dbReference>
<proteinExistence type="predicted"/>
<accession>A0AAV8PC62</accession>
<gene>
    <name evidence="1" type="ORF">OPV22_020608</name>
</gene>
<dbReference type="AlphaFoldDB" id="A0AAV8PC62"/>
<keyword evidence="2" id="KW-1185">Reference proteome</keyword>
<sequence>MLVSAATGVSSSPLPLVLSSPASRFSAGGLCLSRRRRTLSRPFCCRRKERKQVKAGLLILEDFCKLRAVSKGEAYLTSQPNRTEPTHAVRSVRFKFKVVGQRRLCTSVTMS</sequence>
<name>A0AAV8PC62_ENSVE</name>
<reference evidence="1 2" key="1">
    <citation type="submission" date="2022-12" db="EMBL/GenBank/DDBJ databases">
        <title>Chromosome-scale assembly of the Ensete ventricosum genome.</title>
        <authorList>
            <person name="Dussert Y."/>
            <person name="Stocks J."/>
            <person name="Wendawek A."/>
            <person name="Woldeyes F."/>
            <person name="Nichols R.A."/>
            <person name="Borrell J.S."/>
        </authorList>
    </citation>
    <scope>NUCLEOTIDE SEQUENCE [LARGE SCALE GENOMIC DNA]</scope>
    <source>
        <strain evidence="2">cv. Maze</strain>
        <tissue evidence="1">Seeds</tissue>
    </source>
</reference>
<evidence type="ECO:0000313" key="2">
    <source>
        <dbReference type="Proteomes" id="UP001222027"/>
    </source>
</evidence>
<organism evidence="1 2">
    <name type="scientific">Ensete ventricosum</name>
    <name type="common">Abyssinian banana</name>
    <name type="synonym">Musa ensete</name>
    <dbReference type="NCBI Taxonomy" id="4639"/>
    <lineage>
        <taxon>Eukaryota</taxon>
        <taxon>Viridiplantae</taxon>
        <taxon>Streptophyta</taxon>
        <taxon>Embryophyta</taxon>
        <taxon>Tracheophyta</taxon>
        <taxon>Spermatophyta</taxon>
        <taxon>Magnoliopsida</taxon>
        <taxon>Liliopsida</taxon>
        <taxon>Zingiberales</taxon>
        <taxon>Musaceae</taxon>
        <taxon>Ensete</taxon>
    </lineage>
</organism>
<dbReference type="EMBL" id="JAQQAF010000006">
    <property type="protein sequence ID" value="KAJ8476881.1"/>
    <property type="molecule type" value="Genomic_DNA"/>
</dbReference>
<comment type="caution">
    <text evidence="1">The sequence shown here is derived from an EMBL/GenBank/DDBJ whole genome shotgun (WGS) entry which is preliminary data.</text>
</comment>
<protein>
    <submittedName>
        <fullName evidence="1">Uncharacterized protein</fullName>
    </submittedName>
</protein>